<proteinExistence type="predicted"/>
<dbReference type="PANTHER" id="PTHR24198:SF165">
    <property type="entry name" value="ANKYRIN REPEAT-CONTAINING PROTEIN-RELATED"/>
    <property type="match status" value="1"/>
</dbReference>
<dbReference type="PANTHER" id="PTHR24198">
    <property type="entry name" value="ANKYRIN REPEAT AND PROTEIN KINASE DOMAIN-CONTAINING PROTEIN"/>
    <property type="match status" value="1"/>
</dbReference>
<dbReference type="AlphaFoldDB" id="A0A365N0U5"/>
<evidence type="ECO:0000313" key="4">
    <source>
        <dbReference type="EMBL" id="RBA14437.1"/>
    </source>
</evidence>
<dbReference type="Pfam" id="PF12796">
    <property type="entry name" value="Ank_2"/>
    <property type="match status" value="1"/>
</dbReference>
<dbReference type="PROSITE" id="PS50297">
    <property type="entry name" value="ANK_REP_REGION"/>
    <property type="match status" value="3"/>
</dbReference>
<feature type="repeat" description="ANK" evidence="3">
    <location>
        <begin position="249"/>
        <end position="281"/>
    </location>
</feature>
<dbReference type="Gene3D" id="1.25.40.20">
    <property type="entry name" value="Ankyrin repeat-containing domain"/>
    <property type="match status" value="1"/>
</dbReference>
<gene>
    <name evidence="4" type="ORF">FPRO05_03229</name>
</gene>
<dbReference type="EMBL" id="PKMI01000028">
    <property type="protein sequence ID" value="RBA14437.1"/>
    <property type="molecule type" value="Genomic_DNA"/>
</dbReference>
<protein>
    <submittedName>
        <fullName evidence="4">Uncharacterized protein</fullName>
    </submittedName>
</protein>
<dbReference type="SUPFAM" id="SSF48403">
    <property type="entry name" value="Ankyrin repeat"/>
    <property type="match status" value="1"/>
</dbReference>
<evidence type="ECO:0000313" key="5">
    <source>
        <dbReference type="Proteomes" id="UP000251714"/>
    </source>
</evidence>
<evidence type="ECO:0000256" key="3">
    <source>
        <dbReference type="PROSITE-ProRule" id="PRU00023"/>
    </source>
</evidence>
<dbReference type="InterPro" id="IPR002110">
    <property type="entry name" value="Ankyrin_rpt"/>
</dbReference>
<evidence type="ECO:0000256" key="1">
    <source>
        <dbReference type="ARBA" id="ARBA00022737"/>
    </source>
</evidence>
<dbReference type="PROSITE" id="PS50088">
    <property type="entry name" value="ANK_REPEAT"/>
    <property type="match status" value="3"/>
</dbReference>
<accession>A0A365N0U5</accession>
<dbReference type="Pfam" id="PF00023">
    <property type="entry name" value="Ank"/>
    <property type="match status" value="1"/>
</dbReference>
<feature type="repeat" description="ANK" evidence="3">
    <location>
        <begin position="216"/>
        <end position="248"/>
    </location>
</feature>
<keyword evidence="1" id="KW-0677">Repeat</keyword>
<organism evidence="4 5">
    <name type="scientific">Gibberella intermedia</name>
    <name type="common">Bulb rot disease fungus</name>
    <name type="synonym">Fusarium proliferatum</name>
    <dbReference type="NCBI Taxonomy" id="948311"/>
    <lineage>
        <taxon>Eukaryota</taxon>
        <taxon>Fungi</taxon>
        <taxon>Dikarya</taxon>
        <taxon>Ascomycota</taxon>
        <taxon>Pezizomycotina</taxon>
        <taxon>Sordariomycetes</taxon>
        <taxon>Hypocreomycetidae</taxon>
        <taxon>Hypocreales</taxon>
        <taxon>Nectriaceae</taxon>
        <taxon>Fusarium</taxon>
        <taxon>Fusarium fujikuroi species complex</taxon>
    </lineage>
</organism>
<sequence length="412" mass="44582">MAEAIGLVASVASLLDLALKLSNALHNLQFQFRNAPYLIQWLENETEAVRTVLASVESSIHSTATAGLGGAGSPGILGDLTAEIGKGSAVLKELGIFIDSLKNETSTLRRVKWIQKKKKAAELINELKEVRYRISELQLAYGNEDRFGMTPLMYAVALGDAKAAEALIEAGASVHKKGPCGRNLIDYVACLPSTTCTALLDLLLAAGANALEGFPTGWSLLHTAAIYDNVTMIDRLLQEGAQPDCIGPRGNRPIHYAASHNSVNSVRLLYEKGADINALADHGLSSLGVAIRDNATDAQAALLELGADHTITGDWGTHFHVAAYRANERTFNTLSCLKFRGLDVDARNAKGLTATEVYESRYDKTEELTISFCQLRDFIRSRSPDDYSSKDEIGHTDEFFDAYEFLGGDGLC</sequence>
<dbReference type="SMART" id="SM00248">
    <property type="entry name" value="ANK"/>
    <property type="match status" value="5"/>
</dbReference>
<dbReference type="InterPro" id="IPR036770">
    <property type="entry name" value="Ankyrin_rpt-contain_sf"/>
</dbReference>
<name>A0A365N0U5_GIBIN</name>
<dbReference type="Proteomes" id="UP000251714">
    <property type="component" value="Unassembled WGS sequence"/>
</dbReference>
<feature type="repeat" description="ANK" evidence="3">
    <location>
        <begin position="147"/>
        <end position="179"/>
    </location>
</feature>
<reference evidence="4 5" key="1">
    <citation type="submission" date="2017-12" db="EMBL/GenBank/DDBJ databases">
        <title>Genome sequence of the mycotoxigenic crop pathogen Fusarium proliferatum, strain ITEM 2341 from Date Palm.</title>
        <authorList>
            <person name="Almiman B.F."/>
            <person name="Shittu T.A."/>
            <person name="Muthumeenakshi S."/>
            <person name="Baroncelli R."/>
            <person name="Sreenivasaprasada S."/>
        </authorList>
    </citation>
    <scope>NUCLEOTIDE SEQUENCE [LARGE SCALE GENOMIC DNA]</scope>
    <source>
        <strain evidence="4 5">ITEM 2341</strain>
    </source>
</reference>
<keyword evidence="2 3" id="KW-0040">ANK repeat</keyword>
<evidence type="ECO:0000256" key="2">
    <source>
        <dbReference type="ARBA" id="ARBA00023043"/>
    </source>
</evidence>
<comment type="caution">
    <text evidence="4">The sequence shown here is derived from an EMBL/GenBank/DDBJ whole genome shotgun (WGS) entry which is preliminary data.</text>
</comment>